<protein>
    <recommendedName>
        <fullName evidence="3">(d)CMP kinase</fullName>
        <ecNumber evidence="3">2.7.4.25</ecNumber>
    </recommendedName>
</protein>
<evidence type="ECO:0000256" key="7">
    <source>
        <dbReference type="ARBA" id="ARBA00022777"/>
    </source>
</evidence>
<evidence type="ECO:0000256" key="6">
    <source>
        <dbReference type="ARBA" id="ARBA00022741"/>
    </source>
</evidence>
<evidence type="ECO:0000256" key="4">
    <source>
        <dbReference type="ARBA" id="ARBA00022490"/>
    </source>
</evidence>
<dbReference type="NCBIfam" id="TIGR02173">
    <property type="entry name" value="cyt_kin_arch"/>
    <property type="match status" value="1"/>
</dbReference>
<comment type="catalytic activity">
    <reaction evidence="10">
        <text>CMP + ATP = CDP + ADP</text>
        <dbReference type="Rhea" id="RHEA:11600"/>
        <dbReference type="ChEBI" id="CHEBI:30616"/>
        <dbReference type="ChEBI" id="CHEBI:58069"/>
        <dbReference type="ChEBI" id="CHEBI:60377"/>
        <dbReference type="ChEBI" id="CHEBI:456216"/>
        <dbReference type="EC" id="2.7.4.25"/>
    </reaction>
</comment>
<comment type="subcellular location">
    <subcellularLocation>
        <location evidence="1">Cytoplasm</location>
    </subcellularLocation>
</comment>
<name>A0A644TJM6_9ZZZZ</name>
<dbReference type="Gene3D" id="3.40.50.300">
    <property type="entry name" value="P-loop containing nucleotide triphosphate hydrolases"/>
    <property type="match status" value="1"/>
</dbReference>
<evidence type="ECO:0000256" key="10">
    <source>
        <dbReference type="ARBA" id="ARBA00048478"/>
    </source>
</evidence>
<evidence type="ECO:0000256" key="3">
    <source>
        <dbReference type="ARBA" id="ARBA00012906"/>
    </source>
</evidence>
<accession>A0A644TJM6</accession>
<comment type="caution">
    <text evidence="11">The sequence shown here is derived from an EMBL/GenBank/DDBJ whole genome shotgun (WGS) entry which is preliminary data.</text>
</comment>
<keyword evidence="8" id="KW-0067">ATP-binding</keyword>
<evidence type="ECO:0000256" key="2">
    <source>
        <dbReference type="ARBA" id="ARBA00011005"/>
    </source>
</evidence>
<dbReference type="GO" id="GO:0036431">
    <property type="term" value="F:dCMP kinase activity"/>
    <property type="evidence" value="ECO:0007669"/>
    <property type="project" value="InterPro"/>
</dbReference>
<dbReference type="AlphaFoldDB" id="A0A644TJM6"/>
<sequence length="189" mass="21308">MKTQRASIIAISGKSGCGNTTVSRLVAEMLGRKFINYTFRRLAEEEGLSLAEILSLAKEDPSWDRVLDSRQVELAHREDCVIGSRLAMWLLGDADLRVYLRASQGVRVDRIFSREGGDREEIARFTAARDKDDQRRYREIYGIDTEDLSSAHLVIDTELWDAPSTAALIVQAFVTRQAAPRQPGPEIRK</sequence>
<evidence type="ECO:0000256" key="5">
    <source>
        <dbReference type="ARBA" id="ARBA00022679"/>
    </source>
</evidence>
<organism evidence="11">
    <name type="scientific">bioreactor metagenome</name>
    <dbReference type="NCBI Taxonomy" id="1076179"/>
    <lineage>
        <taxon>unclassified sequences</taxon>
        <taxon>metagenomes</taxon>
        <taxon>ecological metagenomes</taxon>
    </lineage>
</organism>
<dbReference type="Pfam" id="PF13189">
    <property type="entry name" value="Cytidylate_kin2"/>
    <property type="match status" value="1"/>
</dbReference>
<keyword evidence="6" id="KW-0547">Nucleotide-binding</keyword>
<gene>
    <name evidence="11" type="primary">cmk_5</name>
    <name evidence="11" type="ORF">SDC9_12170</name>
</gene>
<keyword evidence="7 11" id="KW-0418">Kinase</keyword>
<reference evidence="11" key="1">
    <citation type="submission" date="2019-08" db="EMBL/GenBank/DDBJ databases">
        <authorList>
            <person name="Kucharzyk K."/>
            <person name="Murdoch R.W."/>
            <person name="Higgins S."/>
            <person name="Loffler F."/>
        </authorList>
    </citation>
    <scope>NUCLEOTIDE SEQUENCE</scope>
</reference>
<evidence type="ECO:0000256" key="1">
    <source>
        <dbReference type="ARBA" id="ARBA00004496"/>
    </source>
</evidence>
<dbReference type="InterPro" id="IPR011892">
    <property type="entry name" value="Cyt_kin_arch"/>
</dbReference>
<dbReference type="InterPro" id="IPR011994">
    <property type="entry name" value="Cytidylate_kinase_dom"/>
</dbReference>
<evidence type="ECO:0000256" key="8">
    <source>
        <dbReference type="ARBA" id="ARBA00022840"/>
    </source>
</evidence>
<dbReference type="EMBL" id="VSSQ01000032">
    <property type="protein sequence ID" value="MPL66492.1"/>
    <property type="molecule type" value="Genomic_DNA"/>
</dbReference>
<evidence type="ECO:0000313" key="11">
    <source>
        <dbReference type="EMBL" id="MPL66492.1"/>
    </source>
</evidence>
<dbReference type="InterPro" id="IPR027417">
    <property type="entry name" value="P-loop_NTPase"/>
</dbReference>
<dbReference type="SUPFAM" id="SSF52540">
    <property type="entry name" value="P-loop containing nucleoside triphosphate hydrolases"/>
    <property type="match status" value="1"/>
</dbReference>
<keyword evidence="4" id="KW-0963">Cytoplasm</keyword>
<dbReference type="GO" id="GO:0005524">
    <property type="term" value="F:ATP binding"/>
    <property type="evidence" value="ECO:0007669"/>
    <property type="project" value="UniProtKB-KW"/>
</dbReference>
<proteinExistence type="inferred from homology"/>
<comment type="catalytic activity">
    <reaction evidence="9">
        <text>dCMP + ATP = dCDP + ADP</text>
        <dbReference type="Rhea" id="RHEA:25094"/>
        <dbReference type="ChEBI" id="CHEBI:30616"/>
        <dbReference type="ChEBI" id="CHEBI:57566"/>
        <dbReference type="ChEBI" id="CHEBI:58593"/>
        <dbReference type="ChEBI" id="CHEBI:456216"/>
        <dbReference type="EC" id="2.7.4.25"/>
    </reaction>
</comment>
<dbReference type="HAMAP" id="MF_00239">
    <property type="entry name" value="Cytidyl_kinase_type2"/>
    <property type="match status" value="1"/>
</dbReference>
<dbReference type="GO" id="GO:0005737">
    <property type="term" value="C:cytoplasm"/>
    <property type="evidence" value="ECO:0007669"/>
    <property type="project" value="UniProtKB-SubCell"/>
</dbReference>
<comment type="similarity">
    <text evidence="2">Belongs to the cytidylate kinase family. Type 2 subfamily.</text>
</comment>
<dbReference type="EC" id="2.7.4.25" evidence="3"/>
<dbReference type="CDD" id="cd02020">
    <property type="entry name" value="CMPK"/>
    <property type="match status" value="1"/>
</dbReference>
<dbReference type="GO" id="GO:0036430">
    <property type="term" value="F:CMP kinase activity"/>
    <property type="evidence" value="ECO:0007669"/>
    <property type="project" value="RHEA"/>
</dbReference>
<keyword evidence="5 11" id="KW-0808">Transferase</keyword>
<evidence type="ECO:0000256" key="9">
    <source>
        <dbReference type="ARBA" id="ARBA00047615"/>
    </source>
</evidence>